<dbReference type="PANTHER" id="PTHR24305:SF166">
    <property type="entry name" value="CYTOCHROME P450 12A4, MITOCHONDRIAL-RELATED"/>
    <property type="match status" value="1"/>
</dbReference>
<evidence type="ECO:0000256" key="2">
    <source>
        <dbReference type="ARBA" id="ARBA00010617"/>
    </source>
</evidence>
<dbReference type="AlphaFoldDB" id="A0A8H6RP01"/>
<keyword evidence="3 5" id="KW-0479">Metal-binding</keyword>
<keyword evidence="7" id="KW-0560">Oxidoreductase</keyword>
<sequence length="530" mass="58778">MATFAVAAAVTVLLLSQTAILAASKTSCCMFIAVAILGWTIHRTYIRPRWLSPLRDLPRFKSGWPLICHGFSQFSEPRGEAYLRMIDSVPNQGLVYFQGFWGNDQILLTSPEGIAEVLVHRPVSFPKAPAAQGFLMRLLGKGAIPVAEGEEHKRLKKILMPAFSFRSIQDMVPTFWSKAIEMASAMEQASHGTECSVDAWAMARRAMLDTIVMAAVGIDLNILREDNELLYLYDTAFNVNWRMVVFMTANAIAPRWIVRIFLSSIITRMDTDMARLAAVCRRLVVNMDRGSSNGLPNSILHRLAPSNLTTEELGTHLMTVVGAGFEPTAGAFTWALWFLASHPQWQSKLRQELRENDFSRFLTGHGANFDACETLAKSPILNAVCSETLRLLPPSPIVTRVPPTDTTILGHFVPAGTRIFIVPGATNRMDRFYGPSANSFEPSRWIDPDSQKANKHGGADTNYAFSTFLHGPRKCLGQSYVTWALRAFVAVFVGRFDFRMANAGEVPVPCGVTTVRPRDGLRLALSPIRE</sequence>
<dbReference type="PANTHER" id="PTHR24305">
    <property type="entry name" value="CYTOCHROME P450"/>
    <property type="match status" value="1"/>
</dbReference>
<dbReference type="Gene3D" id="1.10.630.10">
    <property type="entry name" value="Cytochrome P450"/>
    <property type="match status" value="1"/>
</dbReference>
<feature type="signal peptide" evidence="6">
    <location>
        <begin position="1"/>
        <end position="22"/>
    </location>
</feature>
<dbReference type="GO" id="GO:0005506">
    <property type="term" value="F:iron ion binding"/>
    <property type="evidence" value="ECO:0007669"/>
    <property type="project" value="InterPro"/>
</dbReference>
<dbReference type="Pfam" id="PF00067">
    <property type="entry name" value="p450"/>
    <property type="match status" value="1"/>
</dbReference>
<comment type="similarity">
    <text evidence="2">Belongs to the cytochrome P450 family.</text>
</comment>
<dbReference type="InterPro" id="IPR050121">
    <property type="entry name" value="Cytochrome_P450_monoxygenase"/>
</dbReference>
<feature type="binding site" description="axial binding residue" evidence="5">
    <location>
        <position position="475"/>
    </location>
    <ligand>
        <name>heme</name>
        <dbReference type="ChEBI" id="CHEBI:30413"/>
    </ligand>
    <ligandPart>
        <name>Fe</name>
        <dbReference type="ChEBI" id="CHEBI:18248"/>
    </ligandPart>
</feature>
<reference evidence="7" key="1">
    <citation type="submission" date="2020-04" db="EMBL/GenBank/DDBJ databases">
        <title>Draft genome resource of the tomato pathogen Pseudocercospora fuligena.</title>
        <authorList>
            <person name="Zaccaron A."/>
        </authorList>
    </citation>
    <scope>NUCLEOTIDE SEQUENCE</scope>
    <source>
        <strain evidence="7">PF001</strain>
    </source>
</reference>
<feature type="chain" id="PRO_5034534622" evidence="6">
    <location>
        <begin position="23"/>
        <end position="530"/>
    </location>
</feature>
<dbReference type="EMBL" id="JABCIY010000047">
    <property type="protein sequence ID" value="KAF7194889.1"/>
    <property type="molecule type" value="Genomic_DNA"/>
</dbReference>
<keyword evidence="5" id="KW-0349">Heme</keyword>
<proteinExistence type="inferred from homology"/>
<evidence type="ECO:0000256" key="5">
    <source>
        <dbReference type="PIRSR" id="PIRSR602403-1"/>
    </source>
</evidence>
<evidence type="ECO:0000256" key="6">
    <source>
        <dbReference type="SAM" id="SignalP"/>
    </source>
</evidence>
<name>A0A8H6RP01_9PEZI</name>
<keyword evidence="7" id="KW-0503">Monooxygenase</keyword>
<dbReference type="GO" id="GO:0020037">
    <property type="term" value="F:heme binding"/>
    <property type="evidence" value="ECO:0007669"/>
    <property type="project" value="InterPro"/>
</dbReference>
<protein>
    <submittedName>
        <fullName evidence="7">Cytochrome P450 monooxygenase</fullName>
    </submittedName>
</protein>
<evidence type="ECO:0000256" key="4">
    <source>
        <dbReference type="ARBA" id="ARBA00023004"/>
    </source>
</evidence>
<dbReference type="PRINTS" id="PR00385">
    <property type="entry name" value="P450"/>
</dbReference>
<dbReference type="OrthoDB" id="1470350at2759"/>
<dbReference type="GO" id="GO:0004497">
    <property type="term" value="F:monooxygenase activity"/>
    <property type="evidence" value="ECO:0007669"/>
    <property type="project" value="UniProtKB-KW"/>
</dbReference>
<dbReference type="Proteomes" id="UP000660729">
    <property type="component" value="Unassembled WGS sequence"/>
</dbReference>
<evidence type="ECO:0000313" key="8">
    <source>
        <dbReference type="Proteomes" id="UP000660729"/>
    </source>
</evidence>
<comment type="caution">
    <text evidence="7">The sequence shown here is derived from an EMBL/GenBank/DDBJ whole genome shotgun (WGS) entry which is preliminary data.</text>
</comment>
<gene>
    <name evidence="7" type="ORF">HII31_03726</name>
</gene>
<evidence type="ECO:0000256" key="1">
    <source>
        <dbReference type="ARBA" id="ARBA00001971"/>
    </source>
</evidence>
<evidence type="ECO:0000256" key="3">
    <source>
        <dbReference type="ARBA" id="ARBA00022723"/>
    </source>
</evidence>
<comment type="cofactor">
    <cofactor evidence="1 5">
        <name>heme</name>
        <dbReference type="ChEBI" id="CHEBI:30413"/>
    </cofactor>
</comment>
<keyword evidence="4 5" id="KW-0408">Iron</keyword>
<dbReference type="InterPro" id="IPR002403">
    <property type="entry name" value="Cyt_P450_E_grp-IV"/>
</dbReference>
<keyword evidence="6" id="KW-0732">Signal</keyword>
<organism evidence="7 8">
    <name type="scientific">Pseudocercospora fuligena</name>
    <dbReference type="NCBI Taxonomy" id="685502"/>
    <lineage>
        <taxon>Eukaryota</taxon>
        <taxon>Fungi</taxon>
        <taxon>Dikarya</taxon>
        <taxon>Ascomycota</taxon>
        <taxon>Pezizomycotina</taxon>
        <taxon>Dothideomycetes</taxon>
        <taxon>Dothideomycetidae</taxon>
        <taxon>Mycosphaerellales</taxon>
        <taxon>Mycosphaerellaceae</taxon>
        <taxon>Pseudocercospora</taxon>
    </lineage>
</organism>
<dbReference type="InterPro" id="IPR001128">
    <property type="entry name" value="Cyt_P450"/>
</dbReference>
<keyword evidence="8" id="KW-1185">Reference proteome</keyword>
<evidence type="ECO:0000313" key="7">
    <source>
        <dbReference type="EMBL" id="KAF7194889.1"/>
    </source>
</evidence>
<dbReference type="InterPro" id="IPR036396">
    <property type="entry name" value="Cyt_P450_sf"/>
</dbReference>
<dbReference type="SUPFAM" id="SSF48264">
    <property type="entry name" value="Cytochrome P450"/>
    <property type="match status" value="1"/>
</dbReference>
<dbReference type="GO" id="GO:0016705">
    <property type="term" value="F:oxidoreductase activity, acting on paired donors, with incorporation or reduction of molecular oxygen"/>
    <property type="evidence" value="ECO:0007669"/>
    <property type="project" value="InterPro"/>
</dbReference>
<dbReference type="PRINTS" id="PR00465">
    <property type="entry name" value="EP450IV"/>
</dbReference>
<accession>A0A8H6RP01</accession>